<dbReference type="AlphaFoldDB" id="A0A6G9CKY3"/>
<dbReference type="Gene3D" id="2.10.300.10">
    <property type="entry name" value="Porin MspA ribbon domain"/>
    <property type="match status" value="1"/>
</dbReference>
<protein>
    <submittedName>
        <fullName evidence="3">Membrane protein</fullName>
    </submittedName>
</protein>
<dbReference type="Pfam" id="PF09203">
    <property type="entry name" value="MspA"/>
    <property type="match status" value="1"/>
</dbReference>
<evidence type="ECO:0000313" key="3">
    <source>
        <dbReference type="EMBL" id="QIP37538.1"/>
    </source>
</evidence>
<evidence type="ECO:0000313" key="4">
    <source>
        <dbReference type="Proteomes" id="UP000502345"/>
    </source>
</evidence>
<dbReference type="Gene3D" id="2.60.40.1650">
    <property type="entry name" value="Porin MspA (Ig-like beta-sandwich domain)"/>
    <property type="match status" value="1"/>
</dbReference>
<proteinExistence type="predicted"/>
<feature type="signal peptide" evidence="2">
    <location>
        <begin position="1"/>
        <end position="40"/>
    </location>
</feature>
<dbReference type="Proteomes" id="UP000502345">
    <property type="component" value="Chromosome"/>
</dbReference>
<evidence type="ECO:0000256" key="1">
    <source>
        <dbReference type="ARBA" id="ARBA00022729"/>
    </source>
</evidence>
<keyword evidence="1 2" id="KW-0732">Signal</keyword>
<accession>A0A6G9CKY3</accession>
<reference evidence="3 4" key="1">
    <citation type="submission" date="2020-03" db="EMBL/GenBank/DDBJ databases">
        <title>Screen low temperature-resistant strains for efficient degradation of petroleum hydrocarbons under the low temperature.</title>
        <authorList>
            <person name="Wang Y."/>
            <person name="Chen J."/>
        </authorList>
    </citation>
    <scope>NUCLEOTIDE SEQUENCE [LARGE SCALE GENOMIC DNA]</scope>
    <source>
        <strain evidence="3 4">KB1</strain>
    </source>
</reference>
<organism evidence="3 4">
    <name type="scientific">Rhodococcus erythropolis</name>
    <name type="common">Arthrobacter picolinophilus</name>
    <dbReference type="NCBI Taxonomy" id="1833"/>
    <lineage>
        <taxon>Bacteria</taxon>
        <taxon>Bacillati</taxon>
        <taxon>Actinomycetota</taxon>
        <taxon>Actinomycetes</taxon>
        <taxon>Mycobacteriales</taxon>
        <taxon>Nocardiaceae</taxon>
        <taxon>Rhodococcus</taxon>
        <taxon>Rhodococcus erythropolis group</taxon>
    </lineage>
</organism>
<dbReference type="InterPro" id="IPR015286">
    <property type="entry name" value="Porin_fam_mycobact-type"/>
</dbReference>
<sequence>MEEQFMSLESQNGLSHRRSRVAVGLAACAVAALSSGVVFAGSASATPTALADKFASTVTDDGWSLDLAATKLSANPVPNLATTAFTREGFVSAKVTGTIGGAGDSAVKTGYVEQGLQIGCQIDVSSGLGLGLGFSLGPSVGVSISGVPSANVGVNASVNPSIQSTIAPGTITTIPLGKKDLEASKASITAENVHVKVDACMGPVTIRSYAQLSVSTATSDNTLFVYSDPTWL</sequence>
<name>A0A6G9CKY3_RHOER</name>
<gene>
    <name evidence="3" type="ORF">G9444_0294</name>
</gene>
<dbReference type="InterPro" id="IPR036435">
    <property type="entry name" value="Leukocidin/porin_MspA_sf"/>
</dbReference>
<evidence type="ECO:0000256" key="2">
    <source>
        <dbReference type="SAM" id="SignalP"/>
    </source>
</evidence>
<feature type="chain" id="PRO_5038666869" evidence="2">
    <location>
        <begin position="41"/>
        <end position="232"/>
    </location>
</feature>
<dbReference type="SUPFAM" id="SSF56959">
    <property type="entry name" value="Leukocidin-like"/>
    <property type="match status" value="1"/>
</dbReference>
<dbReference type="EMBL" id="CP050124">
    <property type="protein sequence ID" value="QIP37538.1"/>
    <property type="molecule type" value="Genomic_DNA"/>
</dbReference>